<dbReference type="Pfam" id="PF02463">
    <property type="entry name" value="SMC_N"/>
    <property type="match status" value="1"/>
</dbReference>
<evidence type="ECO:0000256" key="7">
    <source>
        <dbReference type="ARBA" id="ARBA00022763"/>
    </source>
</evidence>
<accession>A0A9D0Z816</accession>
<dbReference type="HAMAP" id="MF_00365">
    <property type="entry name" value="RecF"/>
    <property type="match status" value="1"/>
</dbReference>
<evidence type="ECO:0000256" key="10">
    <source>
        <dbReference type="ARBA" id="ARBA00023204"/>
    </source>
</evidence>
<sequence>MKIKKIRLVNFRNYARAELLPDARMTVLTGSNAQGKTNVLEALHLCCLGRSHRTPHDRDLIRWGEEAASVSVEVLHRDGTHDVSVTLSRADRRRKAVRVGGAQVARIGELMGHVNAVLFAPEDLSIVKGGPAERRRFIDMELSQLRPAYFYALQRYVRALNQRNNLLREMLRSPAARATLDAWDEQLALAGAQIVRHRREYVQALREAACACHRDIAGAGEALDVAYVTQLRADDGLAQDMLRLLREAREQDMRRAVTSVGPHRDDLRLTVAGREARVFGSQGQQRTVALSLKLAELSVVERERGEAPILLLDDVMSELDPRRRQQLIERIDGVQTIVTCTDLSDLAGARQGAVYRVEAGTLRQES</sequence>
<reference evidence="15" key="2">
    <citation type="journal article" date="2021" name="PeerJ">
        <title>Extensive microbial diversity within the chicken gut microbiome revealed by metagenomics and culture.</title>
        <authorList>
            <person name="Gilroy R."/>
            <person name="Ravi A."/>
            <person name="Getino M."/>
            <person name="Pursley I."/>
            <person name="Horton D.L."/>
            <person name="Alikhan N.F."/>
            <person name="Baker D."/>
            <person name="Gharbi K."/>
            <person name="Hall N."/>
            <person name="Watson M."/>
            <person name="Adriaenssens E.M."/>
            <person name="Foster-Nyarko E."/>
            <person name="Jarju S."/>
            <person name="Secka A."/>
            <person name="Antonio M."/>
            <person name="Oren A."/>
            <person name="Chaudhuri R.R."/>
            <person name="La Ragione R."/>
            <person name="Hildebrand F."/>
            <person name="Pallen M.J."/>
        </authorList>
    </citation>
    <scope>NUCLEOTIDE SEQUENCE</scope>
    <source>
        <strain evidence="15">ChiSxjej2B14-6234</strain>
    </source>
</reference>
<evidence type="ECO:0000313" key="15">
    <source>
        <dbReference type="EMBL" id="HIQ70703.1"/>
    </source>
</evidence>
<keyword evidence="9 12" id="KW-0238">DNA-binding</keyword>
<keyword evidence="11 12" id="KW-0742">SOS response</keyword>
<gene>
    <name evidence="12 15" type="primary">recF</name>
    <name evidence="15" type="ORF">IAB73_00580</name>
</gene>
<evidence type="ECO:0000256" key="13">
    <source>
        <dbReference type="RuleBase" id="RU000578"/>
    </source>
</evidence>
<evidence type="ECO:0000256" key="3">
    <source>
        <dbReference type="ARBA" id="ARBA00020170"/>
    </source>
</evidence>
<dbReference type="InterPro" id="IPR001238">
    <property type="entry name" value="DNA-binding_RecF"/>
</dbReference>
<dbReference type="GO" id="GO:0009432">
    <property type="term" value="P:SOS response"/>
    <property type="evidence" value="ECO:0007669"/>
    <property type="project" value="UniProtKB-UniRule"/>
</dbReference>
<comment type="caution">
    <text evidence="15">The sequence shown here is derived from an EMBL/GenBank/DDBJ whole genome shotgun (WGS) entry which is preliminary data.</text>
</comment>
<comment type="subcellular location">
    <subcellularLocation>
        <location evidence="1 12 13">Cytoplasm</location>
    </subcellularLocation>
</comment>
<dbReference type="NCBIfam" id="TIGR00611">
    <property type="entry name" value="recf"/>
    <property type="match status" value="1"/>
</dbReference>
<evidence type="ECO:0000256" key="2">
    <source>
        <dbReference type="ARBA" id="ARBA00008016"/>
    </source>
</evidence>
<dbReference type="Proteomes" id="UP000886887">
    <property type="component" value="Unassembled WGS sequence"/>
</dbReference>
<evidence type="ECO:0000256" key="12">
    <source>
        <dbReference type="HAMAP-Rule" id="MF_00365"/>
    </source>
</evidence>
<keyword evidence="4 12" id="KW-0963">Cytoplasm</keyword>
<keyword evidence="7 12" id="KW-0227">DNA damage</keyword>
<name>A0A9D0Z816_9FIRM</name>
<dbReference type="GO" id="GO:0006302">
    <property type="term" value="P:double-strand break repair"/>
    <property type="evidence" value="ECO:0007669"/>
    <property type="project" value="TreeGrafter"/>
</dbReference>
<evidence type="ECO:0000256" key="4">
    <source>
        <dbReference type="ARBA" id="ARBA00022490"/>
    </source>
</evidence>
<keyword evidence="6 12" id="KW-0547">Nucleotide-binding</keyword>
<reference evidence="15" key="1">
    <citation type="submission" date="2020-10" db="EMBL/GenBank/DDBJ databases">
        <authorList>
            <person name="Gilroy R."/>
        </authorList>
    </citation>
    <scope>NUCLEOTIDE SEQUENCE</scope>
    <source>
        <strain evidence="15">ChiSxjej2B14-6234</strain>
    </source>
</reference>
<dbReference type="GO" id="GO:0005524">
    <property type="term" value="F:ATP binding"/>
    <property type="evidence" value="ECO:0007669"/>
    <property type="project" value="UniProtKB-UniRule"/>
</dbReference>
<evidence type="ECO:0000313" key="16">
    <source>
        <dbReference type="Proteomes" id="UP000886887"/>
    </source>
</evidence>
<organism evidence="15 16">
    <name type="scientific">Candidatus Onthenecus intestinigallinarum</name>
    <dbReference type="NCBI Taxonomy" id="2840875"/>
    <lineage>
        <taxon>Bacteria</taxon>
        <taxon>Bacillati</taxon>
        <taxon>Bacillota</taxon>
        <taxon>Clostridia</taxon>
        <taxon>Eubacteriales</taxon>
        <taxon>Candidatus Onthenecus</taxon>
    </lineage>
</organism>
<feature type="domain" description="RecF/RecN/SMC N-terminal" evidence="14">
    <location>
        <begin position="3"/>
        <end position="344"/>
    </location>
</feature>
<evidence type="ECO:0000256" key="8">
    <source>
        <dbReference type="ARBA" id="ARBA00022840"/>
    </source>
</evidence>
<dbReference type="GO" id="GO:0005737">
    <property type="term" value="C:cytoplasm"/>
    <property type="evidence" value="ECO:0007669"/>
    <property type="project" value="UniProtKB-SubCell"/>
</dbReference>
<dbReference type="PANTHER" id="PTHR32182:SF0">
    <property type="entry name" value="DNA REPLICATION AND REPAIR PROTEIN RECF"/>
    <property type="match status" value="1"/>
</dbReference>
<feature type="binding site" evidence="12">
    <location>
        <begin position="30"/>
        <end position="37"/>
    </location>
    <ligand>
        <name>ATP</name>
        <dbReference type="ChEBI" id="CHEBI:30616"/>
    </ligand>
</feature>
<dbReference type="CDD" id="cd03242">
    <property type="entry name" value="ABC_RecF"/>
    <property type="match status" value="1"/>
</dbReference>
<dbReference type="InterPro" id="IPR042174">
    <property type="entry name" value="RecF_2"/>
</dbReference>
<keyword evidence="10 12" id="KW-0234">DNA repair</keyword>
<dbReference type="PROSITE" id="PS00617">
    <property type="entry name" value="RECF_1"/>
    <property type="match status" value="1"/>
</dbReference>
<evidence type="ECO:0000256" key="1">
    <source>
        <dbReference type="ARBA" id="ARBA00004496"/>
    </source>
</evidence>
<dbReference type="GO" id="GO:0003697">
    <property type="term" value="F:single-stranded DNA binding"/>
    <property type="evidence" value="ECO:0007669"/>
    <property type="project" value="UniProtKB-UniRule"/>
</dbReference>
<evidence type="ECO:0000256" key="11">
    <source>
        <dbReference type="ARBA" id="ARBA00023236"/>
    </source>
</evidence>
<dbReference type="EMBL" id="DVFJ01000002">
    <property type="protein sequence ID" value="HIQ70703.1"/>
    <property type="molecule type" value="Genomic_DNA"/>
</dbReference>
<dbReference type="InterPro" id="IPR003395">
    <property type="entry name" value="RecF/RecN/SMC_N"/>
</dbReference>
<dbReference type="GO" id="GO:0000731">
    <property type="term" value="P:DNA synthesis involved in DNA repair"/>
    <property type="evidence" value="ECO:0007669"/>
    <property type="project" value="TreeGrafter"/>
</dbReference>
<dbReference type="SUPFAM" id="SSF52540">
    <property type="entry name" value="P-loop containing nucleoside triphosphate hydrolases"/>
    <property type="match status" value="1"/>
</dbReference>
<dbReference type="AlphaFoldDB" id="A0A9D0Z816"/>
<comment type="similarity">
    <text evidence="2 12 13">Belongs to the RecF family.</text>
</comment>
<comment type="function">
    <text evidence="12 13">The RecF protein is involved in DNA metabolism; it is required for DNA replication and normal SOS inducibility. RecF binds preferentially to single-stranded, linear DNA. It also seems to bind ATP.</text>
</comment>
<protein>
    <recommendedName>
        <fullName evidence="3 12">DNA replication and repair protein RecF</fullName>
    </recommendedName>
</protein>
<keyword evidence="5 12" id="KW-0235">DNA replication</keyword>
<dbReference type="InterPro" id="IPR018078">
    <property type="entry name" value="DNA-binding_RecF_CS"/>
</dbReference>
<dbReference type="GO" id="GO:0006260">
    <property type="term" value="P:DNA replication"/>
    <property type="evidence" value="ECO:0007669"/>
    <property type="project" value="UniProtKB-UniRule"/>
</dbReference>
<keyword evidence="8 12" id="KW-0067">ATP-binding</keyword>
<evidence type="ECO:0000256" key="6">
    <source>
        <dbReference type="ARBA" id="ARBA00022741"/>
    </source>
</evidence>
<dbReference type="InterPro" id="IPR027417">
    <property type="entry name" value="P-loop_NTPase"/>
</dbReference>
<evidence type="ECO:0000256" key="5">
    <source>
        <dbReference type="ARBA" id="ARBA00022705"/>
    </source>
</evidence>
<dbReference type="Gene3D" id="3.40.50.300">
    <property type="entry name" value="P-loop containing nucleotide triphosphate hydrolases"/>
    <property type="match status" value="1"/>
</dbReference>
<dbReference type="PROSITE" id="PS00618">
    <property type="entry name" value="RECF_2"/>
    <property type="match status" value="1"/>
</dbReference>
<dbReference type="Gene3D" id="1.20.1050.90">
    <property type="entry name" value="RecF/RecN/SMC, N-terminal domain"/>
    <property type="match status" value="1"/>
</dbReference>
<evidence type="ECO:0000259" key="14">
    <source>
        <dbReference type="Pfam" id="PF02463"/>
    </source>
</evidence>
<proteinExistence type="inferred from homology"/>
<evidence type="ECO:0000256" key="9">
    <source>
        <dbReference type="ARBA" id="ARBA00023125"/>
    </source>
</evidence>
<dbReference type="PANTHER" id="PTHR32182">
    <property type="entry name" value="DNA REPLICATION AND REPAIR PROTEIN RECF"/>
    <property type="match status" value="1"/>
</dbReference>